<evidence type="ECO:0000313" key="3">
    <source>
        <dbReference type="Proteomes" id="UP000485058"/>
    </source>
</evidence>
<protein>
    <submittedName>
        <fullName evidence="2">Uncharacterized protein</fullName>
    </submittedName>
</protein>
<dbReference type="Proteomes" id="UP000485058">
    <property type="component" value="Unassembled WGS sequence"/>
</dbReference>
<accession>A0A699Y945</accession>
<proteinExistence type="predicted"/>
<evidence type="ECO:0000313" key="2">
    <source>
        <dbReference type="EMBL" id="GFH06700.1"/>
    </source>
</evidence>
<gene>
    <name evidence="2" type="ORF">HaLaN_01370</name>
</gene>
<evidence type="ECO:0000256" key="1">
    <source>
        <dbReference type="SAM" id="MobiDB-lite"/>
    </source>
</evidence>
<comment type="caution">
    <text evidence="2">The sequence shown here is derived from an EMBL/GenBank/DDBJ whole genome shotgun (WGS) entry which is preliminary data.</text>
</comment>
<organism evidence="2 3">
    <name type="scientific">Haematococcus lacustris</name>
    <name type="common">Green alga</name>
    <name type="synonym">Haematococcus pluvialis</name>
    <dbReference type="NCBI Taxonomy" id="44745"/>
    <lineage>
        <taxon>Eukaryota</taxon>
        <taxon>Viridiplantae</taxon>
        <taxon>Chlorophyta</taxon>
        <taxon>core chlorophytes</taxon>
        <taxon>Chlorophyceae</taxon>
        <taxon>CS clade</taxon>
        <taxon>Chlamydomonadales</taxon>
        <taxon>Haematococcaceae</taxon>
        <taxon>Haematococcus</taxon>
    </lineage>
</organism>
<dbReference type="AlphaFoldDB" id="A0A699Y945"/>
<name>A0A699Y945_HAELA</name>
<reference evidence="2 3" key="1">
    <citation type="submission" date="2020-02" db="EMBL/GenBank/DDBJ databases">
        <title>Draft genome sequence of Haematococcus lacustris strain NIES-144.</title>
        <authorList>
            <person name="Morimoto D."/>
            <person name="Nakagawa S."/>
            <person name="Yoshida T."/>
            <person name="Sawayama S."/>
        </authorList>
    </citation>
    <scope>NUCLEOTIDE SEQUENCE [LARGE SCALE GENOMIC DNA]</scope>
    <source>
        <strain evidence="2 3">NIES-144</strain>
    </source>
</reference>
<dbReference type="EMBL" id="BLLF01000052">
    <property type="protein sequence ID" value="GFH06700.1"/>
    <property type="molecule type" value="Genomic_DNA"/>
</dbReference>
<feature type="region of interest" description="Disordered" evidence="1">
    <location>
        <begin position="190"/>
        <end position="244"/>
    </location>
</feature>
<keyword evidence="3" id="KW-1185">Reference proteome</keyword>
<feature type="compositionally biased region" description="Polar residues" evidence="1">
    <location>
        <begin position="190"/>
        <end position="199"/>
    </location>
</feature>
<sequence length="267" mass="28344">MKARTLQAVPEYVPNRPSGQHATVCQHGVPACKLRPGVGPVASMPRPCCASGGNSQLQRDNLRKQDTEPLTKGMCVSKSYRFSSSPGYTHTRMDELKWALGTLAVALSTRISHPVASRRRDSFVASTLLLPNRALSADMMRAAASFVGSFVAVGTHTAAMRQPLVLRLQGRATACQLGAASQLRHLATGTTERGTSAAPSCSEDPTARQPGWRPNTPNALQPGAGTATIPLPQPQAKGRPREAGLGRAVDCTFSTADSSGVGRQHWR</sequence>
<feature type="region of interest" description="Disordered" evidence="1">
    <location>
        <begin position="1"/>
        <end position="20"/>
    </location>
</feature>